<keyword evidence="3" id="KW-1185">Reference proteome</keyword>
<keyword evidence="1" id="KW-0812">Transmembrane</keyword>
<name>A0A1A9ZBA7_GLOPL</name>
<protein>
    <submittedName>
        <fullName evidence="2">Uncharacterized protein</fullName>
    </submittedName>
</protein>
<dbReference type="Proteomes" id="UP000092445">
    <property type="component" value="Unassembled WGS sequence"/>
</dbReference>
<evidence type="ECO:0000313" key="3">
    <source>
        <dbReference type="Proteomes" id="UP000092445"/>
    </source>
</evidence>
<dbReference type="EnsemblMetazoa" id="GPAI009379-RA">
    <property type="protein sequence ID" value="GPAI009379-PA"/>
    <property type="gene ID" value="GPAI009379"/>
</dbReference>
<sequence>MVSKRCSWICSKTVAANSFGGLCCGHFEACLCNNRLKRTSCCFTAHSILRAIFGIVCSFFWRIYVCLDSFIRYQVFRVGATLKINLCYELYSSQKHTQHLTYEDSQVCVLAHEKRHFKVSTIKALADFTSSRINSSDKIV</sequence>
<accession>A0A1A9ZBA7</accession>
<evidence type="ECO:0000313" key="2">
    <source>
        <dbReference type="EnsemblMetazoa" id="GPAI009379-PA"/>
    </source>
</evidence>
<dbReference type="AlphaFoldDB" id="A0A1A9ZBA7"/>
<feature type="transmembrane region" description="Helical" evidence="1">
    <location>
        <begin position="43"/>
        <end position="64"/>
    </location>
</feature>
<proteinExistence type="predicted"/>
<dbReference type="VEuPathDB" id="VectorBase:GPAI009379"/>
<keyword evidence="1" id="KW-0472">Membrane</keyword>
<evidence type="ECO:0000256" key="1">
    <source>
        <dbReference type="SAM" id="Phobius"/>
    </source>
</evidence>
<organism evidence="2 3">
    <name type="scientific">Glossina pallidipes</name>
    <name type="common">Tsetse fly</name>
    <dbReference type="NCBI Taxonomy" id="7398"/>
    <lineage>
        <taxon>Eukaryota</taxon>
        <taxon>Metazoa</taxon>
        <taxon>Ecdysozoa</taxon>
        <taxon>Arthropoda</taxon>
        <taxon>Hexapoda</taxon>
        <taxon>Insecta</taxon>
        <taxon>Pterygota</taxon>
        <taxon>Neoptera</taxon>
        <taxon>Endopterygota</taxon>
        <taxon>Diptera</taxon>
        <taxon>Brachycera</taxon>
        <taxon>Muscomorpha</taxon>
        <taxon>Hippoboscoidea</taxon>
        <taxon>Glossinidae</taxon>
        <taxon>Glossina</taxon>
    </lineage>
</organism>
<keyword evidence="1" id="KW-1133">Transmembrane helix</keyword>
<reference evidence="3" key="1">
    <citation type="submission" date="2014-03" db="EMBL/GenBank/DDBJ databases">
        <authorList>
            <person name="Aksoy S."/>
            <person name="Warren W."/>
            <person name="Wilson R.K."/>
        </authorList>
    </citation>
    <scope>NUCLEOTIDE SEQUENCE [LARGE SCALE GENOMIC DNA]</scope>
    <source>
        <strain evidence="3">IAEA</strain>
    </source>
</reference>
<reference evidence="2" key="2">
    <citation type="submission" date="2020-05" db="UniProtKB">
        <authorList>
            <consortium name="EnsemblMetazoa"/>
        </authorList>
    </citation>
    <scope>IDENTIFICATION</scope>
    <source>
        <strain evidence="2">IAEA</strain>
    </source>
</reference>